<evidence type="ECO:0000313" key="2">
    <source>
        <dbReference type="Proteomes" id="UP001432322"/>
    </source>
</evidence>
<accession>A0AAV5WW41</accession>
<reference evidence="1" key="1">
    <citation type="submission" date="2023-10" db="EMBL/GenBank/DDBJ databases">
        <title>Genome assembly of Pristionchus species.</title>
        <authorList>
            <person name="Yoshida K."/>
            <person name="Sommer R.J."/>
        </authorList>
    </citation>
    <scope>NUCLEOTIDE SEQUENCE</scope>
    <source>
        <strain evidence="1">RS5133</strain>
    </source>
</reference>
<keyword evidence="2" id="KW-1185">Reference proteome</keyword>
<dbReference type="AlphaFoldDB" id="A0AAV5WW41"/>
<feature type="non-terminal residue" evidence="1">
    <location>
        <position position="1"/>
    </location>
</feature>
<comment type="caution">
    <text evidence="1">The sequence shown here is derived from an EMBL/GenBank/DDBJ whole genome shotgun (WGS) entry which is preliminary data.</text>
</comment>
<proteinExistence type="predicted"/>
<gene>
    <name evidence="1" type="ORF">PFISCL1PPCAC_27883</name>
</gene>
<sequence>NMSSPTAPPSPPWVPVDISYIPPAVKFESPDTEEKVKKEEINVGEIEQAPNAQEQLANVLLRPTVSMLERDDLPPEILRNRDFQYDLSSAIVANLSDSLVEEWTEEGVQLAELGLQDGPMFYYIR</sequence>
<evidence type="ECO:0000313" key="1">
    <source>
        <dbReference type="EMBL" id="GMT36586.1"/>
    </source>
</evidence>
<protein>
    <submittedName>
        <fullName evidence="1">Uncharacterized protein</fullName>
    </submittedName>
</protein>
<name>A0AAV5WW41_9BILA</name>
<feature type="non-terminal residue" evidence="1">
    <location>
        <position position="125"/>
    </location>
</feature>
<dbReference type="Proteomes" id="UP001432322">
    <property type="component" value="Unassembled WGS sequence"/>
</dbReference>
<organism evidence="1 2">
    <name type="scientific">Pristionchus fissidentatus</name>
    <dbReference type="NCBI Taxonomy" id="1538716"/>
    <lineage>
        <taxon>Eukaryota</taxon>
        <taxon>Metazoa</taxon>
        <taxon>Ecdysozoa</taxon>
        <taxon>Nematoda</taxon>
        <taxon>Chromadorea</taxon>
        <taxon>Rhabditida</taxon>
        <taxon>Rhabditina</taxon>
        <taxon>Diplogasteromorpha</taxon>
        <taxon>Diplogasteroidea</taxon>
        <taxon>Neodiplogasteridae</taxon>
        <taxon>Pristionchus</taxon>
    </lineage>
</organism>
<dbReference type="EMBL" id="BTSY01000007">
    <property type="protein sequence ID" value="GMT36586.1"/>
    <property type="molecule type" value="Genomic_DNA"/>
</dbReference>